<dbReference type="SUPFAM" id="SSF56112">
    <property type="entry name" value="Protein kinase-like (PK-like)"/>
    <property type="match status" value="1"/>
</dbReference>
<dbReference type="InterPro" id="IPR050167">
    <property type="entry name" value="Ser_Thr_protein_kinase"/>
</dbReference>
<protein>
    <recommendedName>
        <fullName evidence="2">Protein kinase domain-containing protein</fullName>
    </recommendedName>
</protein>
<keyword evidence="1" id="KW-0067">ATP-binding</keyword>
<dbReference type="PANTHER" id="PTHR23257:SF958">
    <property type="entry name" value="SERINE_THREONINE-PROTEIN KINASE WNK4"/>
    <property type="match status" value="1"/>
</dbReference>
<dbReference type="InterPro" id="IPR011009">
    <property type="entry name" value="Kinase-like_dom_sf"/>
</dbReference>
<feature type="binding site" evidence="1">
    <location>
        <position position="129"/>
    </location>
    <ligand>
        <name>ATP</name>
        <dbReference type="ChEBI" id="CHEBI:30616"/>
    </ligand>
</feature>
<accession>A0A448Z8A1</accession>
<dbReference type="Pfam" id="PF00069">
    <property type="entry name" value="Pkinase"/>
    <property type="match status" value="1"/>
</dbReference>
<evidence type="ECO:0000313" key="4">
    <source>
        <dbReference type="Proteomes" id="UP000291116"/>
    </source>
</evidence>
<dbReference type="InterPro" id="IPR017441">
    <property type="entry name" value="Protein_kinase_ATP_BS"/>
</dbReference>
<dbReference type="EMBL" id="CAACVS010000159">
    <property type="protein sequence ID" value="VEU38239.1"/>
    <property type="molecule type" value="Genomic_DNA"/>
</dbReference>
<evidence type="ECO:0000259" key="2">
    <source>
        <dbReference type="PROSITE" id="PS50011"/>
    </source>
</evidence>
<reference evidence="3 4" key="1">
    <citation type="submission" date="2019-01" db="EMBL/GenBank/DDBJ databases">
        <authorList>
            <person name="Ferrante I. M."/>
        </authorList>
    </citation>
    <scope>NUCLEOTIDE SEQUENCE [LARGE SCALE GENOMIC DNA]</scope>
    <source>
        <strain evidence="3 4">B856</strain>
    </source>
</reference>
<dbReference type="Gene3D" id="3.30.200.20">
    <property type="entry name" value="Phosphorylase Kinase, domain 1"/>
    <property type="match status" value="1"/>
</dbReference>
<dbReference type="SMART" id="SM00220">
    <property type="entry name" value="S_TKc"/>
    <property type="match status" value="1"/>
</dbReference>
<proteinExistence type="predicted"/>
<dbReference type="PANTHER" id="PTHR23257">
    <property type="entry name" value="SERINE-THREONINE PROTEIN KINASE"/>
    <property type="match status" value="1"/>
</dbReference>
<dbReference type="GO" id="GO:0005737">
    <property type="term" value="C:cytoplasm"/>
    <property type="evidence" value="ECO:0007669"/>
    <property type="project" value="TreeGrafter"/>
</dbReference>
<dbReference type="AlphaFoldDB" id="A0A448Z8A1"/>
<dbReference type="GO" id="GO:0007165">
    <property type="term" value="P:signal transduction"/>
    <property type="evidence" value="ECO:0007669"/>
    <property type="project" value="TreeGrafter"/>
</dbReference>
<keyword evidence="4" id="KW-1185">Reference proteome</keyword>
<dbReference type="GO" id="GO:0004672">
    <property type="term" value="F:protein kinase activity"/>
    <property type="evidence" value="ECO:0007669"/>
    <property type="project" value="InterPro"/>
</dbReference>
<organism evidence="3 4">
    <name type="scientific">Pseudo-nitzschia multistriata</name>
    <dbReference type="NCBI Taxonomy" id="183589"/>
    <lineage>
        <taxon>Eukaryota</taxon>
        <taxon>Sar</taxon>
        <taxon>Stramenopiles</taxon>
        <taxon>Ochrophyta</taxon>
        <taxon>Bacillariophyta</taxon>
        <taxon>Bacillariophyceae</taxon>
        <taxon>Bacillariophycidae</taxon>
        <taxon>Bacillariales</taxon>
        <taxon>Bacillariaceae</taxon>
        <taxon>Pseudo-nitzschia</taxon>
    </lineage>
</organism>
<dbReference type="OrthoDB" id="48115at2759"/>
<keyword evidence="1" id="KW-0547">Nucleotide-binding</keyword>
<gene>
    <name evidence="3" type="ORF">PSNMU_V1.4_AUG-EV-PASAV3_0050790</name>
</gene>
<dbReference type="PROSITE" id="PS00107">
    <property type="entry name" value="PROTEIN_KINASE_ATP"/>
    <property type="match status" value="1"/>
</dbReference>
<evidence type="ECO:0000313" key="3">
    <source>
        <dbReference type="EMBL" id="VEU38239.1"/>
    </source>
</evidence>
<dbReference type="Proteomes" id="UP000291116">
    <property type="component" value="Unassembled WGS sequence"/>
</dbReference>
<feature type="domain" description="Protein kinase" evidence="2">
    <location>
        <begin position="101"/>
        <end position="389"/>
    </location>
</feature>
<name>A0A448Z8A1_9STRA</name>
<dbReference type="Gene3D" id="1.10.510.10">
    <property type="entry name" value="Transferase(Phosphotransferase) domain 1"/>
    <property type="match status" value="1"/>
</dbReference>
<sequence length="424" mass="48279">MMINLKRLGKKHLDKNSSATSFSTIVKKDPTVRQTLGELDDCLEQIGLRKLIQTRSRSQTARTVVTDVFSECENDLRDDESSKQASLASKTCVERVHRHDFKTISYLGKGAFSGVQKVKNHSGETFALKALDSSRIKTPDELTTAAIDLGMEAKILSELNHKNIIKLRGVCSSTFSYSYSECTDEGYFLVLDLLEDVLSQKLIRWKKHSRLRLALENRRAILPTANVKMMYKRMQSVALGIVEGMVYLHKKGIVIRDLKPANIGFDRNGNVRLFDFGMARRLEDCDKGEICGSLRYMAPEVANSEGYFFKTDVYSFGIILCELCSLTVPYDQMMKKPCGSKEFSRRVAKDGMRPSLDQIACDATKELIKDCWKPSPSQRPSFEEIHERIVRITSCDRSETRGDLTRNYRKKFCSRLERQGDRNV</sequence>
<dbReference type="GO" id="GO:0005524">
    <property type="term" value="F:ATP binding"/>
    <property type="evidence" value="ECO:0007669"/>
    <property type="project" value="UniProtKB-UniRule"/>
</dbReference>
<evidence type="ECO:0000256" key="1">
    <source>
        <dbReference type="PROSITE-ProRule" id="PRU10141"/>
    </source>
</evidence>
<dbReference type="PROSITE" id="PS50011">
    <property type="entry name" value="PROTEIN_KINASE_DOM"/>
    <property type="match status" value="1"/>
</dbReference>
<dbReference type="InterPro" id="IPR000719">
    <property type="entry name" value="Prot_kinase_dom"/>
</dbReference>